<evidence type="ECO:0000256" key="4">
    <source>
        <dbReference type="ARBA" id="ARBA00022741"/>
    </source>
</evidence>
<keyword evidence="2" id="KW-1277">Toxin-antitoxin system</keyword>
<dbReference type="Proteomes" id="UP000256373">
    <property type="component" value="Unassembled WGS sequence"/>
</dbReference>
<evidence type="ECO:0000256" key="1">
    <source>
        <dbReference type="ARBA" id="ARBA00022553"/>
    </source>
</evidence>
<protein>
    <recommendedName>
        <fullName evidence="8">DUF86 domain-containing protein</fullName>
    </recommendedName>
</protein>
<keyword evidence="1" id="KW-0597">Phosphoprotein</keyword>
<reference evidence="6 7" key="1">
    <citation type="submission" date="2018-07" db="EMBL/GenBank/DDBJ databases">
        <title>Dyadobacter roseus sp. nov., isolated from rose rhizosphere soil.</title>
        <authorList>
            <person name="Chen L."/>
        </authorList>
    </citation>
    <scope>NUCLEOTIDE SEQUENCE [LARGE SCALE GENOMIC DNA]</scope>
    <source>
        <strain evidence="6 7">RS19</strain>
    </source>
</reference>
<evidence type="ECO:0000256" key="2">
    <source>
        <dbReference type="ARBA" id="ARBA00022649"/>
    </source>
</evidence>
<proteinExistence type="predicted"/>
<accession>A0A3D8YA27</accession>
<sequence length="108" mass="12635">MKRDDLVYVQDVIDSIEIIIGYTKEQSESDFESNIMLQDAVYRRLEIIGEAATKISETFKDQHPEIEWKLMKLMRNKLIHEYFGISSTTVYATITEDIPTLLFKLKSI</sequence>
<comment type="caution">
    <text evidence="6">The sequence shown here is derived from an EMBL/GenBank/DDBJ whole genome shotgun (WGS) entry which is preliminary data.</text>
</comment>
<dbReference type="InterPro" id="IPR051813">
    <property type="entry name" value="HepT_RNase_toxin"/>
</dbReference>
<evidence type="ECO:0000256" key="5">
    <source>
        <dbReference type="ARBA" id="ARBA00022801"/>
    </source>
</evidence>
<dbReference type="GO" id="GO:0000166">
    <property type="term" value="F:nucleotide binding"/>
    <property type="evidence" value="ECO:0007669"/>
    <property type="project" value="UniProtKB-KW"/>
</dbReference>
<dbReference type="GO" id="GO:0110001">
    <property type="term" value="C:toxin-antitoxin complex"/>
    <property type="evidence" value="ECO:0007669"/>
    <property type="project" value="InterPro"/>
</dbReference>
<evidence type="ECO:0000256" key="3">
    <source>
        <dbReference type="ARBA" id="ARBA00022722"/>
    </source>
</evidence>
<dbReference type="GO" id="GO:0016787">
    <property type="term" value="F:hydrolase activity"/>
    <property type="evidence" value="ECO:0007669"/>
    <property type="project" value="UniProtKB-KW"/>
</dbReference>
<dbReference type="GO" id="GO:0004540">
    <property type="term" value="F:RNA nuclease activity"/>
    <property type="evidence" value="ECO:0007669"/>
    <property type="project" value="InterPro"/>
</dbReference>
<dbReference type="PANTHER" id="PTHR34139">
    <property type="entry name" value="UPF0331 PROTEIN MJ0127"/>
    <property type="match status" value="1"/>
</dbReference>
<gene>
    <name evidence="6" type="ORF">DSL64_15090</name>
</gene>
<evidence type="ECO:0000313" key="7">
    <source>
        <dbReference type="Proteomes" id="UP000256373"/>
    </source>
</evidence>
<dbReference type="RefSeq" id="WP_115831748.1">
    <property type="nucleotide sequence ID" value="NZ_QNUL01000011.1"/>
</dbReference>
<keyword evidence="3" id="KW-0540">Nuclease</keyword>
<keyword evidence="7" id="KW-1185">Reference proteome</keyword>
<name>A0A3D8YA27_9BACT</name>
<organism evidence="6 7">
    <name type="scientific">Dyadobacter luteus</name>
    <dbReference type="NCBI Taxonomy" id="2259619"/>
    <lineage>
        <taxon>Bacteria</taxon>
        <taxon>Pseudomonadati</taxon>
        <taxon>Bacteroidota</taxon>
        <taxon>Cytophagia</taxon>
        <taxon>Cytophagales</taxon>
        <taxon>Spirosomataceae</taxon>
        <taxon>Dyadobacter</taxon>
    </lineage>
</organism>
<dbReference type="PANTHER" id="PTHR34139:SF1">
    <property type="entry name" value="RNASE MJ1380-RELATED"/>
    <property type="match status" value="1"/>
</dbReference>
<dbReference type="OrthoDB" id="955324at2"/>
<dbReference type="EMBL" id="QNUL01000011">
    <property type="protein sequence ID" value="REA60433.1"/>
    <property type="molecule type" value="Genomic_DNA"/>
</dbReference>
<dbReference type="AlphaFoldDB" id="A0A3D8YA27"/>
<dbReference type="Pfam" id="PF01934">
    <property type="entry name" value="HepT-like"/>
    <property type="match status" value="1"/>
</dbReference>
<evidence type="ECO:0000313" key="6">
    <source>
        <dbReference type="EMBL" id="REA60433.1"/>
    </source>
</evidence>
<evidence type="ECO:0008006" key="8">
    <source>
        <dbReference type="Google" id="ProtNLM"/>
    </source>
</evidence>
<dbReference type="InterPro" id="IPR008201">
    <property type="entry name" value="HepT-like"/>
</dbReference>
<keyword evidence="5" id="KW-0378">Hydrolase</keyword>
<keyword evidence="4" id="KW-0547">Nucleotide-binding</keyword>